<evidence type="ECO:0000256" key="5">
    <source>
        <dbReference type="ARBA" id="ARBA00023136"/>
    </source>
</evidence>
<dbReference type="PANTHER" id="PTHR30250:SF11">
    <property type="entry name" value="O-ANTIGEN TRANSPORTER-RELATED"/>
    <property type="match status" value="1"/>
</dbReference>
<dbReference type="GO" id="GO:0005886">
    <property type="term" value="C:plasma membrane"/>
    <property type="evidence" value="ECO:0007669"/>
    <property type="project" value="UniProtKB-SubCell"/>
</dbReference>
<feature type="transmembrane region" description="Helical" evidence="6">
    <location>
        <begin position="337"/>
        <end position="357"/>
    </location>
</feature>
<keyword evidence="3 6" id="KW-0812">Transmembrane</keyword>
<dbReference type="PANTHER" id="PTHR30250">
    <property type="entry name" value="PST FAMILY PREDICTED COLANIC ACID TRANSPORTER"/>
    <property type="match status" value="1"/>
</dbReference>
<feature type="transmembrane region" description="Helical" evidence="6">
    <location>
        <begin position="396"/>
        <end position="414"/>
    </location>
</feature>
<feature type="transmembrane region" description="Helical" evidence="6">
    <location>
        <begin position="258"/>
        <end position="281"/>
    </location>
</feature>
<keyword evidence="8" id="KW-1185">Reference proteome</keyword>
<evidence type="ECO:0000256" key="3">
    <source>
        <dbReference type="ARBA" id="ARBA00022692"/>
    </source>
</evidence>
<evidence type="ECO:0000256" key="4">
    <source>
        <dbReference type="ARBA" id="ARBA00022989"/>
    </source>
</evidence>
<evidence type="ECO:0000313" key="7">
    <source>
        <dbReference type="EMBL" id="GIM79155.1"/>
    </source>
</evidence>
<feature type="transmembrane region" description="Helical" evidence="6">
    <location>
        <begin position="185"/>
        <end position="205"/>
    </location>
</feature>
<comment type="subcellular location">
    <subcellularLocation>
        <location evidence="1">Cell membrane</location>
        <topology evidence="1">Multi-pass membrane protein</topology>
    </subcellularLocation>
</comment>
<feature type="transmembrane region" description="Helical" evidence="6">
    <location>
        <begin position="93"/>
        <end position="111"/>
    </location>
</feature>
<organism evidence="7 8">
    <name type="scientific">Winogradskya consettensis</name>
    <dbReference type="NCBI Taxonomy" id="113560"/>
    <lineage>
        <taxon>Bacteria</taxon>
        <taxon>Bacillati</taxon>
        <taxon>Actinomycetota</taxon>
        <taxon>Actinomycetes</taxon>
        <taxon>Micromonosporales</taxon>
        <taxon>Micromonosporaceae</taxon>
        <taxon>Winogradskya</taxon>
    </lineage>
</organism>
<feature type="transmembrane region" description="Helical" evidence="6">
    <location>
        <begin position="49"/>
        <end position="73"/>
    </location>
</feature>
<keyword evidence="4 6" id="KW-1133">Transmembrane helix</keyword>
<evidence type="ECO:0008006" key="9">
    <source>
        <dbReference type="Google" id="ProtNLM"/>
    </source>
</evidence>
<name>A0A919SUH2_9ACTN</name>
<gene>
    <name evidence="7" type="ORF">Aco04nite_64100</name>
</gene>
<comment type="caution">
    <text evidence="7">The sequence shown here is derived from an EMBL/GenBank/DDBJ whole genome shotgun (WGS) entry which is preliminary data.</text>
</comment>
<keyword evidence="2" id="KW-1003">Cell membrane</keyword>
<evidence type="ECO:0000256" key="6">
    <source>
        <dbReference type="SAM" id="Phobius"/>
    </source>
</evidence>
<feature type="transmembrane region" description="Helical" evidence="6">
    <location>
        <begin position="155"/>
        <end position="179"/>
    </location>
</feature>
<dbReference type="AlphaFoldDB" id="A0A919SUH2"/>
<evidence type="ECO:0000256" key="1">
    <source>
        <dbReference type="ARBA" id="ARBA00004651"/>
    </source>
</evidence>
<dbReference type="Pfam" id="PF13440">
    <property type="entry name" value="Polysacc_synt_3"/>
    <property type="match status" value="1"/>
</dbReference>
<accession>A0A919SUH2</accession>
<feature type="transmembrane region" description="Helical" evidence="6">
    <location>
        <begin position="369"/>
        <end position="390"/>
    </location>
</feature>
<feature type="transmembrane region" description="Helical" evidence="6">
    <location>
        <begin position="226"/>
        <end position="246"/>
    </location>
</feature>
<feature type="transmembrane region" description="Helical" evidence="6">
    <location>
        <begin position="24"/>
        <end position="43"/>
    </location>
</feature>
<evidence type="ECO:0000313" key="8">
    <source>
        <dbReference type="Proteomes" id="UP000680865"/>
    </source>
</evidence>
<dbReference type="InterPro" id="IPR050833">
    <property type="entry name" value="Poly_Biosynth_Transport"/>
</dbReference>
<feature type="transmembrane region" description="Helical" evidence="6">
    <location>
        <begin position="452"/>
        <end position="470"/>
    </location>
</feature>
<keyword evidence="5 6" id="KW-0472">Membrane</keyword>
<dbReference type="Proteomes" id="UP000680865">
    <property type="component" value="Unassembled WGS sequence"/>
</dbReference>
<dbReference type="RefSeq" id="WP_213000928.1">
    <property type="nucleotide sequence ID" value="NZ_BAAATW010000017.1"/>
</dbReference>
<proteinExistence type="predicted"/>
<dbReference type="EMBL" id="BOQP01000036">
    <property type="protein sequence ID" value="GIM79155.1"/>
    <property type="molecule type" value="Genomic_DNA"/>
</dbReference>
<feature type="transmembrane region" description="Helical" evidence="6">
    <location>
        <begin position="131"/>
        <end position="148"/>
    </location>
</feature>
<reference evidence="7" key="1">
    <citation type="submission" date="2021-03" db="EMBL/GenBank/DDBJ databases">
        <title>Whole genome shotgun sequence of Actinoplanes consettensis NBRC 14913.</title>
        <authorList>
            <person name="Komaki H."/>
            <person name="Tamura T."/>
        </authorList>
    </citation>
    <scope>NUCLEOTIDE SEQUENCE</scope>
    <source>
        <strain evidence="7">NBRC 14913</strain>
    </source>
</reference>
<sequence length="477" mass="49974">MLDRTDTAVETPTHLSKLFGRDSLYMVLWGVQLLAAAGLTPVITRVMGIGEFGVVASAMALMQVTMVLGGFGLQTAIQRQFARPGGDLDARKLLSVTLMLACAFTVAALLSSSWWSGALGFEGSLTPPRLAIVWAGLSVATSAALALLRSQDRLGAFAAVSLVQSVVAEAASLGFVAVLEPTSSHFLVGRVLAQLAATVLALLMVRPRSFGPGDRTMARSALRYSLPLVPAALSSFVLTTADRLIIQSLMDNDAVARYQVAYNIASVPILLLSVLQAAWLPRFFSVPDAEDRAALVAQTRNTLYRLLVPAVLGLAVGAPLVIRLWAPPNYEPGKLSLVASLVIITAVPFAAQVVASLHLTTAGRTGTIALAVAVAAGANVVLNLLLIPHFGLEGSAFSTLAAYAACCLVLQRSVRRTGSIPSSPPSLRIALALACLASIAVTLLPYNPVVLLLRAVGAAICVVVFINLVVSTRRQLI</sequence>
<feature type="transmembrane region" description="Helical" evidence="6">
    <location>
        <begin position="426"/>
        <end position="446"/>
    </location>
</feature>
<feature type="transmembrane region" description="Helical" evidence="6">
    <location>
        <begin position="302"/>
        <end position="325"/>
    </location>
</feature>
<evidence type="ECO:0000256" key="2">
    <source>
        <dbReference type="ARBA" id="ARBA00022475"/>
    </source>
</evidence>
<protein>
    <recommendedName>
        <fullName evidence="9">Polysaccharide biosynthesis protein C-terminal domain-containing protein</fullName>
    </recommendedName>
</protein>